<keyword evidence="2" id="KW-0472">Membrane</keyword>
<feature type="transmembrane region" description="Helical" evidence="2">
    <location>
        <begin position="263"/>
        <end position="283"/>
    </location>
</feature>
<dbReference type="EMBL" id="CDMZ01005902">
    <property type="protein sequence ID" value="CEM55710.1"/>
    <property type="molecule type" value="Genomic_DNA"/>
</dbReference>
<dbReference type="PANTHER" id="PTHR34679">
    <property type="match status" value="1"/>
</dbReference>
<accession>A0A0G4IF34</accession>
<feature type="chain" id="PRO_5005192587" description="DUF4079 domain-containing protein" evidence="3">
    <location>
        <begin position="20"/>
        <end position="329"/>
    </location>
</feature>
<feature type="transmembrane region" description="Helical" evidence="2">
    <location>
        <begin position="108"/>
        <end position="126"/>
    </location>
</feature>
<keyword evidence="2" id="KW-0812">Transmembrane</keyword>
<evidence type="ECO:0000313" key="4">
    <source>
        <dbReference type="EMBL" id="CEM55710.1"/>
    </source>
</evidence>
<keyword evidence="2" id="KW-1133">Transmembrane helix</keyword>
<feature type="transmembrane region" description="Helical" evidence="2">
    <location>
        <begin position="232"/>
        <end position="251"/>
    </location>
</feature>
<dbReference type="AlphaFoldDB" id="A0A0G4IF34"/>
<feature type="coiled-coil region" evidence="1">
    <location>
        <begin position="164"/>
        <end position="205"/>
    </location>
</feature>
<dbReference type="Pfam" id="PF13301">
    <property type="entry name" value="DUF4079"/>
    <property type="match status" value="1"/>
</dbReference>
<dbReference type="InterPro" id="IPR025067">
    <property type="entry name" value="DUF4079"/>
</dbReference>
<sequence length="329" mass="35328">MKVCLSAFLAAGAAVVSEGFVPQGRVPVVSKSSRSVPAGARLLSQRGSPSTETAEEDFVFDMAETANVMPLSPELIAASAAAVSLLNAPEALAKGGEYGLVEGKTISILHPIGMITLFGISLYAAFTGWSWRNVRGLGDDVKELSKQIPTVNGKKVELPISIPITKLNADIKELREKQEQEGSDKAALEGEISKLQKLIDDIENAKPIIQQVNAASNLRKALISENFRDKHWNAASIVLAAGVFFAVEGPLNTYARAGKLFPGPHLFAGAAIPVLWALSASLVPQMQKGKDWARTAHIALNFGATALFAWQLVSGWEIFSKVWEKTQWP</sequence>
<name>A0A0G4IF34_9ALVE</name>
<gene>
    <name evidence="4" type="ORF">Cvel_13768</name>
</gene>
<keyword evidence="1" id="KW-0175">Coiled coil</keyword>
<organism evidence="4">
    <name type="scientific">Chromera velia CCMP2878</name>
    <dbReference type="NCBI Taxonomy" id="1169474"/>
    <lineage>
        <taxon>Eukaryota</taxon>
        <taxon>Sar</taxon>
        <taxon>Alveolata</taxon>
        <taxon>Colpodellida</taxon>
        <taxon>Chromeraceae</taxon>
        <taxon>Chromera</taxon>
    </lineage>
</organism>
<feature type="signal peptide" evidence="3">
    <location>
        <begin position="1"/>
        <end position="19"/>
    </location>
</feature>
<reference evidence="4" key="1">
    <citation type="submission" date="2014-11" db="EMBL/GenBank/DDBJ databases">
        <authorList>
            <person name="Otto D Thomas"/>
            <person name="Naeem Raeece"/>
        </authorList>
    </citation>
    <scope>NUCLEOTIDE SEQUENCE</scope>
</reference>
<evidence type="ECO:0000256" key="1">
    <source>
        <dbReference type="SAM" id="Coils"/>
    </source>
</evidence>
<dbReference type="VEuPathDB" id="CryptoDB:Cvel_13768"/>
<evidence type="ECO:0000256" key="2">
    <source>
        <dbReference type="SAM" id="Phobius"/>
    </source>
</evidence>
<evidence type="ECO:0000256" key="3">
    <source>
        <dbReference type="SAM" id="SignalP"/>
    </source>
</evidence>
<protein>
    <recommendedName>
        <fullName evidence="5">DUF4079 domain-containing protein</fullName>
    </recommendedName>
</protein>
<keyword evidence="3" id="KW-0732">Signal</keyword>
<proteinExistence type="predicted"/>
<evidence type="ECO:0008006" key="5">
    <source>
        <dbReference type="Google" id="ProtNLM"/>
    </source>
</evidence>
<dbReference type="PANTHER" id="PTHR34679:SF2">
    <property type="entry name" value="OS02G0122500 PROTEIN"/>
    <property type="match status" value="1"/>
</dbReference>
<feature type="transmembrane region" description="Helical" evidence="2">
    <location>
        <begin position="295"/>
        <end position="313"/>
    </location>
</feature>